<name>A0A374PBT1_9FIRM</name>
<evidence type="ECO:0000313" key="5">
    <source>
        <dbReference type="Proteomes" id="UP000434223"/>
    </source>
</evidence>
<dbReference type="EMBL" id="WNME01000003">
    <property type="protein sequence ID" value="MUB62744.1"/>
    <property type="molecule type" value="Genomic_DNA"/>
</dbReference>
<dbReference type="Proteomes" id="UP000263014">
    <property type="component" value="Unassembled WGS sequence"/>
</dbReference>
<dbReference type="Pfam" id="PF12650">
    <property type="entry name" value="DUF3784"/>
    <property type="match status" value="1"/>
</dbReference>
<feature type="transmembrane region" description="Helical" evidence="1">
    <location>
        <begin position="6"/>
        <end position="26"/>
    </location>
</feature>
<comment type="caution">
    <text evidence="3">The sequence shown here is derived from an EMBL/GenBank/DDBJ whole genome shotgun (WGS) entry which is preliminary data.</text>
</comment>
<evidence type="ECO:0000313" key="2">
    <source>
        <dbReference type="EMBL" id="MUB62744.1"/>
    </source>
</evidence>
<proteinExistence type="predicted"/>
<sequence>MNFVGFWACIVLVLPFGIIGVLFAIFKEKSAKFVSGFNTLSKEEQEMYDKAWIARDIRNSCFVWAAIMLIGAVSSYVLTPYAAIGAYIIWLILFFRDVHFNAHKAFEKYLLK</sequence>
<keyword evidence="1" id="KW-1133">Transmembrane helix</keyword>
<dbReference type="AlphaFoldDB" id="A0A374PBT1"/>
<dbReference type="GeneID" id="93150244"/>
<dbReference type="EMBL" id="QSON01000003">
    <property type="protein sequence ID" value="RGJ05998.1"/>
    <property type="molecule type" value="Genomic_DNA"/>
</dbReference>
<organism evidence="3 4">
    <name type="scientific">Hungatella hathewayi</name>
    <dbReference type="NCBI Taxonomy" id="154046"/>
    <lineage>
        <taxon>Bacteria</taxon>
        <taxon>Bacillati</taxon>
        <taxon>Bacillota</taxon>
        <taxon>Clostridia</taxon>
        <taxon>Lachnospirales</taxon>
        <taxon>Lachnospiraceae</taxon>
        <taxon>Hungatella</taxon>
    </lineage>
</organism>
<dbReference type="RefSeq" id="WP_006776522.1">
    <property type="nucleotide sequence ID" value="NZ_CABJBJ010000037.1"/>
</dbReference>
<evidence type="ECO:0000313" key="4">
    <source>
        <dbReference type="Proteomes" id="UP000263014"/>
    </source>
</evidence>
<dbReference type="OrthoDB" id="2082701at2"/>
<accession>A0A374PBT1</accession>
<gene>
    <name evidence="3" type="ORF">DXD79_08300</name>
    <name evidence="2" type="ORF">GNE07_06675</name>
</gene>
<dbReference type="Proteomes" id="UP000434223">
    <property type="component" value="Unassembled WGS sequence"/>
</dbReference>
<keyword evidence="1" id="KW-0812">Transmembrane</keyword>
<reference evidence="3 4" key="1">
    <citation type="submission" date="2018-08" db="EMBL/GenBank/DDBJ databases">
        <title>A genome reference for cultivated species of the human gut microbiota.</title>
        <authorList>
            <person name="Zou Y."/>
            <person name="Xue W."/>
            <person name="Luo G."/>
        </authorList>
    </citation>
    <scope>NUCLEOTIDE SEQUENCE [LARGE SCALE GENOMIC DNA]</scope>
    <source>
        <strain evidence="3 4">TM09-12</strain>
    </source>
</reference>
<feature type="transmembrane region" description="Helical" evidence="1">
    <location>
        <begin position="61"/>
        <end position="78"/>
    </location>
</feature>
<keyword evidence="1" id="KW-0472">Membrane</keyword>
<evidence type="ECO:0000313" key="3">
    <source>
        <dbReference type="EMBL" id="RGJ05998.1"/>
    </source>
</evidence>
<protein>
    <submittedName>
        <fullName evidence="3">DUF3784 domain-containing protein</fullName>
    </submittedName>
</protein>
<evidence type="ECO:0000256" key="1">
    <source>
        <dbReference type="SAM" id="Phobius"/>
    </source>
</evidence>
<dbReference type="InterPro" id="IPR017259">
    <property type="entry name" value="UCP037672"/>
</dbReference>
<reference evidence="2 5" key="2">
    <citation type="submission" date="2019-09" db="EMBL/GenBank/DDBJ databases">
        <title>Draft genome sequencing of Hungatella hathewayi 123Y-2.</title>
        <authorList>
            <person name="Lv Q."/>
            <person name="Li S."/>
        </authorList>
    </citation>
    <scope>NUCLEOTIDE SEQUENCE [LARGE SCALE GENOMIC DNA]</scope>
    <source>
        <strain evidence="2 5">123Y-2</strain>
    </source>
</reference>